<dbReference type="SMART" id="SM00850">
    <property type="entry name" value="LytTR"/>
    <property type="match status" value="1"/>
</dbReference>
<dbReference type="EMBL" id="CP145893">
    <property type="protein sequence ID" value="WWP23922.1"/>
    <property type="molecule type" value="Genomic_DNA"/>
</dbReference>
<evidence type="ECO:0000313" key="7">
    <source>
        <dbReference type="EMBL" id="WWP23922.1"/>
    </source>
</evidence>
<evidence type="ECO:0000256" key="4">
    <source>
        <dbReference type="ARBA" id="ARBA00023163"/>
    </source>
</evidence>
<dbReference type="GeneID" id="93480102"/>
<protein>
    <submittedName>
        <fullName evidence="7">LytTR family DNA-binding domain-containing protein</fullName>
    </submittedName>
</protein>
<evidence type="ECO:0000259" key="6">
    <source>
        <dbReference type="PROSITE" id="PS50110"/>
    </source>
</evidence>
<dbReference type="Pfam" id="PF04397">
    <property type="entry name" value="LytTR"/>
    <property type="match status" value="1"/>
</dbReference>
<dbReference type="AlphaFoldDB" id="A0ABD8B241"/>
<keyword evidence="3 7" id="KW-0238">DNA-binding</keyword>
<keyword evidence="7" id="KW-0614">Plasmid</keyword>
<proteinExistence type="predicted"/>
<dbReference type="InterPro" id="IPR039420">
    <property type="entry name" value="WalR-like"/>
</dbReference>
<dbReference type="CDD" id="cd00156">
    <property type="entry name" value="REC"/>
    <property type="match status" value="1"/>
</dbReference>
<dbReference type="RefSeq" id="WP_100526620.1">
    <property type="nucleotide sequence ID" value="NZ_CP145893.1"/>
</dbReference>
<keyword evidence="1 5" id="KW-0597">Phosphoprotein</keyword>
<feature type="modified residue" description="4-aspartylphosphate" evidence="5">
    <location>
        <position position="57"/>
    </location>
</feature>
<dbReference type="SUPFAM" id="SSF52172">
    <property type="entry name" value="CheY-like"/>
    <property type="match status" value="1"/>
</dbReference>
<keyword evidence="2" id="KW-0805">Transcription regulation</keyword>
<feature type="domain" description="Response regulatory" evidence="6">
    <location>
        <begin position="7"/>
        <end position="122"/>
    </location>
</feature>
<dbReference type="Gene3D" id="2.40.50.1020">
    <property type="entry name" value="LytTr DNA-binding domain"/>
    <property type="match status" value="1"/>
</dbReference>
<dbReference type="GO" id="GO:0003677">
    <property type="term" value="F:DNA binding"/>
    <property type="evidence" value="ECO:0007669"/>
    <property type="project" value="UniProtKB-KW"/>
</dbReference>
<dbReference type="PROSITE" id="PS50110">
    <property type="entry name" value="RESPONSE_REGULATORY"/>
    <property type="match status" value="1"/>
</dbReference>
<dbReference type="Pfam" id="PF00072">
    <property type="entry name" value="Response_reg"/>
    <property type="match status" value="1"/>
</dbReference>
<gene>
    <name evidence="7" type="ORF">V6668_31515</name>
</gene>
<dbReference type="InterPro" id="IPR007492">
    <property type="entry name" value="LytTR_DNA-bd_dom"/>
</dbReference>
<evidence type="ECO:0000256" key="1">
    <source>
        <dbReference type="ARBA" id="ARBA00022553"/>
    </source>
</evidence>
<reference evidence="7 8" key="1">
    <citation type="submission" date="2024-02" db="EMBL/GenBank/DDBJ databases">
        <title>Complete sequences of two Paenibacillus sp. strains and one Lysinibacillus strain isolated from the environment on STAA medium highlight biotechnological potential.</title>
        <authorList>
            <person name="Attere S.A."/>
            <person name="Piche L.C."/>
            <person name="Intertaglia L."/>
            <person name="Lami R."/>
            <person name="Charette S.J."/>
            <person name="Vincent A.T."/>
        </authorList>
    </citation>
    <scope>NUCLEOTIDE SEQUENCE [LARGE SCALE GENOMIC DNA]</scope>
    <source>
        <strain evidence="7 8">Y5S-7</strain>
        <plasmid evidence="7 8">pY5S7-1</plasmid>
    </source>
</reference>
<evidence type="ECO:0000256" key="3">
    <source>
        <dbReference type="ARBA" id="ARBA00023125"/>
    </source>
</evidence>
<evidence type="ECO:0000256" key="5">
    <source>
        <dbReference type="PROSITE-ProRule" id="PRU00169"/>
    </source>
</evidence>
<dbReference type="InterPro" id="IPR011006">
    <property type="entry name" value="CheY-like_superfamily"/>
</dbReference>
<geneLocation type="plasmid" evidence="7 8">
    <name>pY5S7-1</name>
</geneLocation>
<dbReference type="PANTHER" id="PTHR48111">
    <property type="entry name" value="REGULATOR OF RPOS"/>
    <property type="match status" value="1"/>
</dbReference>
<dbReference type="InterPro" id="IPR001789">
    <property type="entry name" value="Sig_transdc_resp-reg_receiver"/>
</dbReference>
<dbReference type="Proteomes" id="UP001364764">
    <property type="component" value="Plasmid pY5S7-1"/>
</dbReference>
<dbReference type="SMART" id="SM00448">
    <property type="entry name" value="REC"/>
    <property type="match status" value="1"/>
</dbReference>
<dbReference type="Gene3D" id="3.40.50.2300">
    <property type="match status" value="1"/>
</dbReference>
<dbReference type="GO" id="GO:0010468">
    <property type="term" value="P:regulation of gene expression"/>
    <property type="evidence" value="ECO:0007669"/>
    <property type="project" value="UniProtKB-ARBA"/>
</dbReference>
<organism evidence="7 8">
    <name type="scientific">Paenibacillus amylolyticus</name>
    <dbReference type="NCBI Taxonomy" id="1451"/>
    <lineage>
        <taxon>Bacteria</taxon>
        <taxon>Bacillati</taxon>
        <taxon>Bacillota</taxon>
        <taxon>Bacilli</taxon>
        <taxon>Bacillales</taxon>
        <taxon>Paenibacillaceae</taxon>
        <taxon>Paenibacillus</taxon>
    </lineage>
</organism>
<accession>A0ABD8B241</accession>
<evidence type="ECO:0000256" key="2">
    <source>
        <dbReference type="ARBA" id="ARBA00023015"/>
    </source>
</evidence>
<keyword evidence="4" id="KW-0804">Transcription</keyword>
<evidence type="ECO:0000313" key="8">
    <source>
        <dbReference type="Proteomes" id="UP001364764"/>
    </source>
</evidence>
<name>A0ABD8B241_PAEAM</name>
<dbReference type="PANTHER" id="PTHR48111:SF17">
    <property type="entry name" value="TRANSCRIPTIONAL REGULATORY PROTEIN YPDB"/>
    <property type="match status" value="1"/>
</dbReference>
<sequence length="258" mass="29873">MEQQRYKVIIAEDDIHQVSLLRKYLEEMDLFVVSCVSSGIRLIEETKLHKPDIILLDIGLKKMDGITAFKEVLQSGVHPQIIFVTGSISPKHLLAGFEFESVDYITKPVNENRFKRAINKAKELIYAKKLIDAEVAEAINWVVLKQNYRDVTVAENQIIFVEKDKQYRNRYIVHLKDGTTVETSTHLKEIKEMCSPNLVYSHRSYLINILYITAIQPDGMFTKNYNVSLDYTSEKVPLTKKNYMDASDLFLKFRTQST</sequence>